<dbReference type="InterPro" id="IPR038514">
    <property type="entry name" value="AAR2_C_sf"/>
</dbReference>
<dbReference type="Proteomes" id="UP000011958">
    <property type="component" value="Unassembled WGS sequence"/>
</dbReference>
<dbReference type="GO" id="GO:0000244">
    <property type="term" value="P:spliceosomal tri-snRNP complex assembly"/>
    <property type="evidence" value="ECO:0007669"/>
    <property type="project" value="TreeGrafter"/>
</dbReference>
<name>M7PGN5_PNEMU</name>
<dbReference type="PANTHER" id="PTHR12689:SF4">
    <property type="entry name" value="PROTEIN AAR2 HOMOLOG"/>
    <property type="match status" value="1"/>
</dbReference>
<dbReference type="PANTHER" id="PTHR12689">
    <property type="entry name" value="A1 CISTRON SPLICING FACTOR AAR2-RELATED"/>
    <property type="match status" value="1"/>
</dbReference>
<comment type="similarity">
    <text evidence="1">Belongs to the AAR2 family.</text>
</comment>
<proteinExistence type="inferred from homology"/>
<sequence length="392" mass="44645">MTSIFVLDVPPGSTFGIDGHSWITGHRFCGVRGLSNGLHWAYYNISGAKKDVGNNIENTQLKGLESFSQGFFFYVDCSVLIFQYNHYKEMILETDVTASELDIIEPWLIPFPDENGILKGFDEDHIDKTRDGRYIDDGHCFYHLIAWVTRNMLNCLFPSGWHVTSITSSNLDEVLSGLPAIETEPEIVFLAINSRRTWRPGAFGREVTEGFLDKSWELERILQHVCLGDSGRFLGEFQLCFIIFLFVSNGSCLEQWMRMLTLVSSCCRAISVFPDFYVNWIDILMIQLLYCPEEIYQDIFQERNFLKISLKNLRRNLFDAQVGSASISAVKDAFTRLSSAVKQKFCLNIETQPEVSIRSSLVYGIENDELIDTSESNSMADDSDDDPVIVLL</sequence>
<evidence type="ECO:0000256" key="1">
    <source>
        <dbReference type="ARBA" id="ARBA00006281"/>
    </source>
</evidence>
<dbReference type="RefSeq" id="XP_007874186.1">
    <property type="nucleotide sequence ID" value="XM_007875995.1"/>
</dbReference>
<evidence type="ECO:0000259" key="2">
    <source>
        <dbReference type="Pfam" id="PF05282"/>
    </source>
</evidence>
<dbReference type="InterPro" id="IPR007946">
    <property type="entry name" value="AAR2"/>
</dbReference>
<dbReference type="EMBL" id="AFWA02000012">
    <property type="protein sequence ID" value="EMR09619.1"/>
    <property type="molecule type" value="Genomic_DNA"/>
</dbReference>
<dbReference type="VEuPathDB" id="FungiDB:PNEG_02203"/>
<protein>
    <recommendedName>
        <fullName evidence="6">A1 cistron-splicing factor AAR2</fullName>
    </recommendedName>
</protein>
<dbReference type="OMA" id="NWIDILM"/>
<dbReference type="InterPro" id="IPR033648">
    <property type="entry name" value="AAR2_C"/>
</dbReference>
<keyword evidence="5" id="KW-1185">Reference proteome</keyword>
<dbReference type="CDD" id="cd13777">
    <property type="entry name" value="Aar2_N"/>
    <property type="match status" value="1"/>
</dbReference>
<feature type="domain" description="AAR2 C-terminal" evidence="2">
    <location>
        <begin position="189"/>
        <end position="348"/>
    </location>
</feature>
<feature type="domain" description="AAR2 N-terminal" evidence="3">
    <location>
        <begin position="3"/>
        <end position="101"/>
    </location>
</feature>
<dbReference type="Gene3D" id="1.25.40.550">
    <property type="entry name" value="Aar2, C-terminal domain-like"/>
    <property type="match status" value="1"/>
</dbReference>
<evidence type="ECO:0008006" key="6">
    <source>
        <dbReference type="Google" id="ProtNLM"/>
    </source>
</evidence>
<dbReference type="CDD" id="cd13778">
    <property type="entry name" value="Aar2_C"/>
    <property type="match status" value="1"/>
</dbReference>
<comment type="caution">
    <text evidence="4">The sequence shown here is derived from an EMBL/GenBank/DDBJ whole genome shotgun (WGS) entry which is preliminary data.</text>
</comment>
<evidence type="ECO:0000313" key="5">
    <source>
        <dbReference type="Proteomes" id="UP000011958"/>
    </source>
</evidence>
<dbReference type="InterPro" id="IPR038516">
    <property type="entry name" value="AAR2_N_sf"/>
</dbReference>
<dbReference type="OrthoDB" id="201752at2759"/>
<dbReference type="STRING" id="1069680.M7PGN5"/>
<evidence type="ECO:0000259" key="3">
    <source>
        <dbReference type="Pfam" id="PF20981"/>
    </source>
</evidence>
<gene>
    <name evidence="4" type="ORF">PNEG_02203</name>
</gene>
<dbReference type="eggNOG" id="KOG3937">
    <property type="taxonomic scope" value="Eukaryota"/>
</dbReference>
<dbReference type="HOGENOM" id="CLU_024943_2_0_1"/>
<reference evidence="5" key="1">
    <citation type="journal article" date="2016" name="Nat. Commun.">
        <title>Genome analysis of three Pneumocystis species reveals adaptation mechanisms to life exclusively in mammalian hosts.</title>
        <authorList>
            <person name="Ma L."/>
            <person name="Chen Z."/>
            <person name="Huang D.W."/>
            <person name="Kutty G."/>
            <person name="Ishihara M."/>
            <person name="Wang H."/>
            <person name="Abouelleil A."/>
            <person name="Bishop L."/>
            <person name="Davey E."/>
            <person name="Deng R."/>
            <person name="Deng X."/>
            <person name="Fan L."/>
            <person name="Fantoni G."/>
            <person name="Fitzgerald M."/>
            <person name="Gogineni E."/>
            <person name="Goldberg J.M."/>
            <person name="Handley G."/>
            <person name="Hu X."/>
            <person name="Huber C."/>
            <person name="Jiao X."/>
            <person name="Jones K."/>
            <person name="Levin J.Z."/>
            <person name="Liu Y."/>
            <person name="Macdonald P."/>
            <person name="Melnikov A."/>
            <person name="Raley C."/>
            <person name="Sassi M."/>
            <person name="Sherman B.T."/>
            <person name="Song X."/>
            <person name="Sykes S."/>
            <person name="Tran B."/>
            <person name="Walsh L."/>
            <person name="Xia Y."/>
            <person name="Yang J."/>
            <person name="Young S."/>
            <person name="Zeng Q."/>
            <person name="Zheng X."/>
            <person name="Stephens R."/>
            <person name="Nusbaum C."/>
            <person name="Birren B.W."/>
            <person name="Azadi P."/>
            <person name="Lempicki R.A."/>
            <person name="Cuomo C.A."/>
            <person name="Kovacs J.A."/>
        </authorList>
    </citation>
    <scope>NUCLEOTIDE SEQUENCE [LARGE SCALE GENOMIC DNA]</scope>
    <source>
        <strain evidence="5">B123</strain>
    </source>
</reference>
<evidence type="ECO:0000313" key="4">
    <source>
        <dbReference type="EMBL" id="EMR09619.1"/>
    </source>
</evidence>
<dbReference type="AlphaFoldDB" id="M7PGN5"/>
<dbReference type="Gene3D" id="2.60.34.20">
    <property type="match status" value="1"/>
</dbReference>
<dbReference type="Pfam" id="PF05282">
    <property type="entry name" value="AAR2"/>
    <property type="match status" value="1"/>
</dbReference>
<accession>M7PGN5</accession>
<organism evidence="4 5">
    <name type="scientific">Pneumocystis murina (strain B123)</name>
    <name type="common">Mouse pneumocystis pneumonia agent</name>
    <name type="synonym">Pneumocystis carinii f. sp. muris</name>
    <dbReference type="NCBI Taxonomy" id="1069680"/>
    <lineage>
        <taxon>Eukaryota</taxon>
        <taxon>Fungi</taxon>
        <taxon>Dikarya</taxon>
        <taxon>Ascomycota</taxon>
        <taxon>Taphrinomycotina</taxon>
        <taxon>Pneumocystomycetes</taxon>
        <taxon>Pneumocystaceae</taxon>
        <taxon>Pneumocystis</taxon>
    </lineage>
</organism>
<dbReference type="Pfam" id="PF20981">
    <property type="entry name" value="AAR2_1st"/>
    <property type="match status" value="1"/>
</dbReference>
<dbReference type="InterPro" id="IPR033647">
    <property type="entry name" value="Aar2_N"/>
</dbReference>
<dbReference type="GeneID" id="19895896"/>